<dbReference type="EC" id="2.7.13.3" evidence="2"/>
<keyword evidence="6" id="KW-0418">Kinase</keyword>
<feature type="domain" description="Histidine kinase" evidence="13">
    <location>
        <begin position="819"/>
        <end position="1037"/>
    </location>
</feature>
<dbReference type="PROSITE" id="PS01124">
    <property type="entry name" value="HTH_ARAC_FAMILY_2"/>
    <property type="match status" value="1"/>
</dbReference>
<dbReference type="GO" id="GO:0003700">
    <property type="term" value="F:DNA-binding transcription factor activity"/>
    <property type="evidence" value="ECO:0007669"/>
    <property type="project" value="InterPro"/>
</dbReference>
<keyword evidence="8" id="KW-0902">Two-component regulatory system</keyword>
<keyword evidence="5" id="KW-0547">Nucleotide-binding</keyword>
<evidence type="ECO:0000256" key="2">
    <source>
        <dbReference type="ARBA" id="ARBA00012438"/>
    </source>
</evidence>
<proteinExistence type="predicted"/>
<dbReference type="InterPro" id="IPR004358">
    <property type="entry name" value="Sig_transdc_His_kin-like_C"/>
</dbReference>
<keyword evidence="3 11" id="KW-0597">Phosphoprotein</keyword>
<evidence type="ECO:0000313" key="15">
    <source>
        <dbReference type="EMBL" id="MBV4359025.1"/>
    </source>
</evidence>
<dbReference type="PROSITE" id="PS50109">
    <property type="entry name" value="HIS_KIN"/>
    <property type="match status" value="1"/>
</dbReference>
<dbReference type="Gene3D" id="2.130.10.10">
    <property type="entry name" value="YVTN repeat-like/Quinoprotein amine dehydrogenase"/>
    <property type="match status" value="2"/>
</dbReference>
<dbReference type="InterPro" id="IPR015943">
    <property type="entry name" value="WD40/YVTN_repeat-like_dom_sf"/>
</dbReference>
<dbReference type="Gene3D" id="3.30.565.10">
    <property type="entry name" value="Histidine kinase-like ATPase, C-terminal domain"/>
    <property type="match status" value="1"/>
</dbReference>
<dbReference type="InterPro" id="IPR003594">
    <property type="entry name" value="HATPase_dom"/>
</dbReference>
<evidence type="ECO:0000256" key="11">
    <source>
        <dbReference type="PROSITE-ProRule" id="PRU00169"/>
    </source>
</evidence>
<reference evidence="15" key="1">
    <citation type="submission" date="2021-06" db="EMBL/GenBank/DDBJ databases">
        <authorList>
            <person name="Huq M.A."/>
        </authorList>
    </citation>
    <scope>NUCLEOTIDE SEQUENCE</scope>
    <source>
        <strain evidence="15">MAH-26</strain>
    </source>
</reference>
<dbReference type="SMART" id="SM00387">
    <property type="entry name" value="HATPase_c"/>
    <property type="match status" value="1"/>
</dbReference>
<dbReference type="Gene3D" id="3.40.50.2300">
    <property type="match status" value="1"/>
</dbReference>
<keyword evidence="10" id="KW-0804">Transcription</keyword>
<dbReference type="CDD" id="cd00082">
    <property type="entry name" value="HisKA"/>
    <property type="match status" value="1"/>
</dbReference>
<dbReference type="InterPro" id="IPR011110">
    <property type="entry name" value="Reg_prop"/>
</dbReference>
<dbReference type="PANTHER" id="PTHR43547">
    <property type="entry name" value="TWO-COMPONENT HISTIDINE KINASE"/>
    <property type="match status" value="1"/>
</dbReference>
<keyword evidence="4" id="KW-0808">Transferase</keyword>
<dbReference type="GO" id="GO:0005524">
    <property type="term" value="F:ATP binding"/>
    <property type="evidence" value="ECO:0007669"/>
    <property type="project" value="UniProtKB-KW"/>
</dbReference>
<feature type="modified residue" description="4-aspartylphosphate" evidence="11">
    <location>
        <position position="1134"/>
    </location>
</feature>
<evidence type="ECO:0000256" key="8">
    <source>
        <dbReference type="ARBA" id="ARBA00023012"/>
    </source>
</evidence>
<dbReference type="PANTHER" id="PTHR43547:SF2">
    <property type="entry name" value="HYBRID SIGNAL TRANSDUCTION HISTIDINE KINASE C"/>
    <property type="match status" value="1"/>
</dbReference>
<evidence type="ECO:0000256" key="5">
    <source>
        <dbReference type="ARBA" id="ARBA00022741"/>
    </source>
</evidence>
<evidence type="ECO:0000256" key="4">
    <source>
        <dbReference type="ARBA" id="ARBA00022679"/>
    </source>
</evidence>
<evidence type="ECO:0000259" key="12">
    <source>
        <dbReference type="PROSITE" id="PS01124"/>
    </source>
</evidence>
<dbReference type="Gene3D" id="1.10.10.60">
    <property type="entry name" value="Homeodomain-like"/>
    <property type="match status" value="1"/>
</dbReference>
<accession>A0A9E2W3X1</accession>
<comment type="catalytic activity">
    <reaction evidence="1">
        <text>ATP + protein L-histidine = ADP + protein N-phospho-L-histidine.</text>
        <dbReference type="EC" id="2.7.13.3"/>
    </reaction>
</comment>
<dbReference type="Pfam" id="PF00512">
    <property type="entry name" value="HisKA"/>
    <property type="match status" value="1"/>
</dbReference>
<dbReference type="FunFam" id="3.30.565.10:FF:000037">
    <property type="entry name" value="Hybrid sensor histidine kinase/response regulator"/>
    <property type="match status" value="1"/>
</dbReference>
<dbReference type="Proteomes" id="UP000812270">
    <property type="component" value="Unassembled WGS sequence"/>
</dbReference>
<protein>
    <recommendedName>
        <fullName evidence="2">histidine kinase</fullName>
        <ecNumber evidence="2">2.7.13.3</ecNumber>
    </recommendedName>
</protein>
<evidence type="ECO:0000256" key="3">
    <source>
        <dbReference type="ARBA" id="ARBA00022553"/>
    </source>
</evidence>
<dbReference type="Gene3D" id="2.60.40.10">
    <property type="entry name" value="Immunoglobulins"/>
    <property type="match status" value="1"/>
</dbReference>
<dbReference type="InterPro" id="IPR009057">
    <property type="entry name" value="Homeodomain-like_sf"/>
</dbReference>
<dbReference type="SMART" id="SM00448">
    <property type="entry name" value="REC"/>
    <property type="match status" value="1"/>
</dbReference>
<dbReference type="InterPro" id="IPR013783">
    <property type="entry name" value="Ig-like_fold"/>
</dbReference>
<dbReference type="InterPro" id="IPR018060">
    <property type="entry name" value="HTH_AraC"/>
</dbReference>
<dbReference type="SMART" id="SM00342">
    <property type="entry name" value="HTH_ARAC"/>
    <property type="match status" value="1"/>
</dbReference>
<keyword evidence="7" id="KW-0067">ATP-binding</keyword>
<dbReference type="InterPro" id="IPR011123">
    <property type="entry name" value="Y_Y_Y"/>
</dbReference>
<dbReference type="InterPro" id="IPR005467">
    <property type="entry name" value="His_kinase_dom"/>
</dbReference>
<evidence type="ECO:0000259" key="14">
    <source>
        <dbReference type="PROSITE" id="PS50110"/>
    </source>
</evidence>
<dbReference type="Pfam" id="PF12833">
    <property type="entry name" value="HTH_18"/>
    <property type="match status" value="1"/>
</dbReference>
<evidence type="ECO:0000256" key="6">
    <source>
        <dbReference type="ARBA" id="ARBA00022777"/>
    </source>
</evidence>
<dbReference type="EMBL" id="JAHSPG010000014">
    <property type="protein sequence ID" value="MBV4359025.1"/>
    <property type="molecule type" value="Genomic_DNA"/>
</dbReference>
<dbReference type="InterPro" id="IPR001789">
    <property type="entry name" value="Sig_transdc_resp-reg_receiver"/>
</dbReference>
<evidence type="ECO:0000256" key="1">
    <source>
        <dbReference type="ARBA" id="ARBA00000085"/>
    </source>
</evidence>
<dbReference type="Pfam" id="PF07495">
    <property type="entry name" value="Y_Y_Y"/>
    <property type="match status" value="1"/>
</dbReference>
<evidence type="ECO:0000256" key="10">
    <source>
        <dbReference type="ARBA" id="ARBA00023163"/>
    </source>
</evidence>
<dbReference type="SUPFAM" id="SSF47384">
    <property type="entry name" value="Homodimeric domain of signal transducing histidine kinase"/>
    <property type="match status" value="1"/>
</dbReference>
<dbReference type="Pfam" id="PF07494">
    <property type="entry name" value="Reg_prop"/>
    <property type="match status" value="6"/>
</dbReference>
<dbReference type="FunFam" id="2.60.40.10:FF:000791">
    <property type="entry name" value="Two-component system sensor histidine kinase/response regulator"/>
    <property type="match status" value="1"/>
</dbReference>
<gene>
    <name evidence="15" type="ORF">KTO63_17790</name>
</gene>
<comment type="caution">
    <text evidence="15">The sequence shown here is derived from an EMBL/GenBank/DDBJ whole genome shotgun (WGS) entry which is preliminary data.</text>
</comment>
<evidence type="ECO:0000313" key="16">
    <source>
        <dbReference type="Proteomes" id="UP000812270"/>
    </source>
</evidence>
<evidence type="ECO:0000259" key="13">
    <source>
        <dbReference type="PROSITE" id="PS50109"/>
    </source>
</evidence>
<dbReference type="Pfam" id="PF00072">
    <property type="entry name" value="Response_reg"/>
    <property type="match status" value="1"/>
</dbReference>
<evidence type="ECO:0000256" key="7">
    <source>
        <dbReference type="ARBA" id="ARBA00022840"/>
    </source>
</evidence>
<dbReference type="PRINTS" id="PR00344">
    <property type="entry name" value="BCTRLSENSOR"/>
</dbReference>
<evidence type="ECO:0000256" key="9">
    <source>
        <dbReference type="ARBA" id="ARBA00023015"/>
    </source>
</evidence>
<name>A0A9E2W3X1_9BACT</name>
<feature type="domain" description="Response regulatory" evidence="14">
    <location>
        <begin position="1086"/>
        <end position="1201"/>
    </location>
</feature>
<dbReference type="PROSITE" id="PS50110">
    <property type="entry name" value="RESPONSE_REGULATORY"/>
    <property type="match status" value="1"/>
</dbReference>
<dbReference type="InterPro" id="IPR003661">
    <property type="entry name" value="HisK_dim/P_dom"/>
</dbReference>
<dbReference type="GO" id="GO:0043565">
    <property type="term" value="F:sequence-specific DNA binding"/>
    <property type="evidence" value="ECO:0007669"/>
    <property type="project" value="InterPro"/>
</dbReference>
<dbReference type="Pfam" id="PF02518">
    <property type="entry name" value="HATPase_c"/>
    <property type="match status" value="1"/>
</dbReference>
<dbReference type="InterPro" id="IPR036890">
    <property type="entry name" value="HATPase_C_sf"/>
</dbReference>
<keyword evidence="16" id="KW-1185">Reference proteome</keyword>
<dbReference type="SUPFAM" id="SSF46689">
    <property type="entry name" value="Homeodomain-like"/>
    <property type="match status" value="1"/>
</dbReference>
<dbReference type="SUPFAM" id="SSF63829">
    <property type="entry name" value="Calcium-dependent phosphotriesterase"/>
    <property type="match status" value="3"/>
</dbReference>
<dbReference type="SUPFAM" id="SSF52172">
    <property type="entry name" value="CheY-like"/>
    <property type="match status" value="1"/>
</dbReference>
<feature type="domain" description="HTH araC/xylS-type" evidence="12">
    <location>
        <begin position="1233"/>
        <end position="1332"/>
    </location>
</feature>
<dbReference type="GO" id="GO:0000155">
    <property type="term" value="F:phosphorelay sensor kinase activity"/>
    <property type="evidence" value="ECO:0007669"/>
    <property type="project" value="InterPro"/>
</dbReference>
<dbReference type="SUPFAM" id="SSF55874">
    <property type="entry name" value="ATPase domain of HSP90 chaperone/DNA topoisomerase II/histidine kinase"/>
    <property type="match status" value="1"/>
</dbReference>
<dbReference type="SMART" id="SM00388">
    <property type="entry name" value="HisKA"/>
    <property type="match status" value="1"/>
</dbReference>
<organism evidence="15 16">
    <name type="scientific">Pinibacter aurantiacus</name>
    <dbReference type="NCBI Taxonomy" id="2851599"/>
    <lineage>
        <taxon>Bacteria</taxon>
        <taxon>Pseudomonadati</taxon>
        <taxon>Bacteroidota</taxon>
        <taxon>Chitinophagia</taxon>
        <taxon>Chitinophagales</taxon>
        <taxon>Chitinophagaceae</taxon>
        <taxon>Pinibacter</taxon>
    </lineage>
</organism>
<dbReference type="Gene3D" id="1.10.287.130">
    <property type="match status" value="1"/>
</dbReference>
<sequence>MILQLNAEVYPPISHLKIEQGLSNNSVRCIYQDKNGFMWFGTYDGLNCYDGTEFKVFRNKLNDPNSLPHNYIYTINEDNHGNVWVGTGQGIAIYNRLFSKFTPDYYRPYDSKRTEKITCSVNIIEKDAKENIYIGTNGWGLFVHHGKEVAKQIPYITEQQVNANYTVQGIVKDGSQRIWLFIQNYGLCLYDDSNEKIIPVNGTLKSANCVIVDGENNIWVGTSNGLYKYAISTNAYTKHYEERIGELSSSNVASLAFNNNGNLWIGTDGGGVNILNVATGSFDYILPAEGQDKLCSESIFSIYNDDESRIWLGTMKGGVNILDAKKNRFRTIARDPFSNNSLSINFIYSFFEDANGKLWIGTDGGGITTWDRQNNIFKNYKHITGLDGSLSNNSVANIKRDYAKQLWVATFGGGLDKYDERTGVFKHYKCVDDKTGEENKFTWLIYEDRNKDLWVGTFYNGKLYKLNREQDKLDTFDETLYDIMSMEEDSQGILWAGNSHQLIRVDRKNKQHNYYEIGKPVRAIHEDKNGRLWLGTEGSGLVLFDRSKNAIAARYADPEGLCNNSVLNILEDKRGRLWMSTFNGIARFDESAKKFVNFYQSDGLQSNQFSYGAALQLQTGELVFGGINGFNIFNPDSIDEHRAMPNLLFTDIKVNNKTLSDSGRYKVETDANNITSLIVPYSEAILSFGFVALEYSSPQKIKYEYYLEGLDNGWNHAANLHNINYNNLREGNYILHVKSTNAEGEWSKNELTLSIKVLPPWYRSWLAYCCYLVMAGSLVAFYVRYKNRQSKLEYEVKVSHINAEKEKEINQKRLSFFTNVSHEFRTPLTLIINPIKDILQKTSAEESKFSYELNTAQQNAKRLLSLVDQLLLFRKAEEEVDKLNVAKVNFYDLCKDVYVCFLQMAKAKQIEYLFECNNTDLELYLDKEKMEIVFYNLLSNAFKFTPEKGKIIFSVAEKNSDVFVTVKDTGCGIDKEAGDKLFEKFYQVNNNNTSGQTGFGIGLYLVKHFVENHKGKISYESEPGKGTSFSIALDKNLLVQNGVSRAYSGTSKVFEELIDAELPVQNDAQHFRNVATDETIVTSKPSVLIVEDEAQMRQYVSQLFGDKYTVYEAENAETGLSLTQQFLPDIIVSDIVMKGMSGIEFCKKVKENPALSHIPVILLTSSSAPETKLKGIEDGADDYILKPFEKEFLLARVNSLLKNRNSLRKYFYNEITLRPSSLKVSEEDKVFIEKCIAIVESNLLNDDFNTDKFAAAMNMSHSNLYKKIRSVSGQSIASFIRFVRLRKAADYLINTEKNINEVTIDVGFNDVKYFREQFFKLFAMNPSEYIKKYRVPFHNNMSVNGEVKK</sequence>
<dbReference type="InterPro" id="IPR011006">
    <property type="entry name" value="CheY-like_superfamily"/>
</dbReference>
<dbReference type="InterPro" id="IPR036097">
    <property type="entry name" value="HisK_dim/P_sf"/>
</dbReference>
<keyword evidence="9" id="KW-0805">Transcription regulation</keyword>